<proteinExistence type="predicted"/>
<dbReference type="Pfam" id="PF00563">
    <property type="entry name" value="EAL"/>
    <property type="match status" value="1"/>
</dbReference>
<gene>
    <name evidence="5" type="ORF">MZO42_13370</name>
</gene>
<comment type="caution">
    <text evidence="5">The sequence shown here is derived from an EMBL/GenBank/DDBJ whole genome shotgun (WGS) entry which is preliminary data.</text>
</comment>
<dbReference type="SUPFAM" id="SSF141868">
    <property type="entry name" value="EAL domain-like"/>
    <property type="match status" value="1"/>
</dbReference>
<sequence length="603" mass="66210">MHDSYRRCFAVPEGDAALDAMAAELFGDEAAAEPALHFTCDHRMQGLDAVAAVEESLRTGERYSVAFIDVRMPPGIDGKETAKRIRALDPDINLVIVTGYSDFSPVEISRAAGPADKIFYIAKPFQAEEVLQTATALARRWTVDLDLKKAIALLEEQKLELAANESRAIHIANHDSLTDAPNRLAFLHALGQAVKGEHCFAMAMMDLDRFKLVNDTLGHLAGDELIRMVCEILQTNLADGFVARLGGDEFALLMQVSGEDEAVMRCERLLKAVSTSFKVFGHSVQGGASVGLIVVEPGSIGDPIDVMRRADLALNEAKRQGRGCVRVFDESMDESIRFRRQIETGLSEAIAKGELKLVFQPIVGRDLDIKGFEALIRWCSPEYGMVPPAMFIPIAEESTLIHELGDWVIDEAIVALKRWPGQYVSVNFSPRQFRRHNFVAHVVERVASAGVEPGRFQIEITETAIFDNVERAAEILFKLRQMGFRIALDDFGTGYSSLYNIRRFALDCLKIDRSFVDGMGRERESAAIVHSVIHLGRALGMEVVAEGVETPAQLEALRIAGCSHMQGYHLSRPVDAEDALVLAGQGSLAPQPMFEVAGTGTDG</sequence>
<dbReference type="InterPro" id="IPR000160">
    <property type="entry name" value="GGDEF_dom"/>
</dbReference>
<evidence type="ECO:0000259" key="3">
    <source>
        <dbReference type="PROSITE" id="PS50883"/>
    </source>
</evidence>
<dbReference type="Pfam" id="PF00990">
    <property type="entry name" value="GGDEF"/>
    <property type="match status" value="1"/>
</dbReference>
<dbReference type="CDD" id="cd01948">
    <property type="entry name" value="EAL"/>
    <property type="match status" value="1"/>
</dbReference>
<dbReference type="PANTHER" id="PTHR44757">
    <property type="entry name" value="DIGUANYLATE CYCLASE DGCP"/>
    <property type="match status" value="1"/>
</dbReference>
<dbReference type="InterPro" id="IPR001633">
    <property type="entry name" value="EAL_dom"/>
</dbReference>
<dbReference type="Pfam" id="PF00072">
    <property type="entry name" value="Response_reg"/>
    <property type="match status" value="1"/>
</dbReference>
<dbReference type="InterPro" id="IPR029787">
    <property type="entry name" value="Nucleotide_cyclase"/>
</dbReference>
<feature type="domain" description="EAL" evidence="3">
    <location>
        <begin position="339"/>
        <end position="587"/>
    </location>
</feature>
<dbReference type="InterPro" id="IPR052155">
    <property type="entry name" value="Biofilm_reg_signaling"/>
</dbReference>
<dbReference type="InterPro" id="IPR043128">
    <property type="entry name" value="Rev_trsase/Diguanyl_cyclase"/>
</dbReference>
<dbReference type="SMART" id="SM00052">
    <property type="entry name" value="EAL"/>
    <property type="match status" value="1"/>
</dbReference>
<dbReference type="InterPro" id="IPR001789">
    <property type="entry name" value="Sig_transdc_resp-reg_receiver"/>
</dbReference>
<protein>
    <submittedName>
        <fullName evidence="5">EAL domain-containing protein</fullName>
    </submittedName>
</protein>
<accession>A0ABU3N572</accession>
<feature type="modified residue" description="4-aspartylphosphate" evidence="1">
    <location>
        <position position="69"/>
    </location>
</feature>
<keyword evidence="1" id="KW-0597">Phosphoprotein</keyword>
<dbReference type="CDD" id="cd01949">
    <property type="entry name" value="GGDEF"/>
    <property type="match status" value="1"/>
</dbReference>
<evidence type="ECO:0000259" key="2">
    <source>
        <dbReference type="PROSITE" id="PS50110"/>
    </source>
</evidence>
<dbReference type="PROSITE" id="PS50110">
    <property type="entry name" value="RESPONSE_REGULATORY"/>
    <property type="match status" value="1"/>
</dbReference>
<dbReference type="InterPro" id="IPR035919">
    <property type="entry name" value="EAL_sf"/>
</dbReference>
<dbReference type="Gene3D" id="3.40.50.2300">
    <property type="match status" value="1"/>
</dbReference>
<dbReference type="PROSITE" id="PS50887">
    <property type="entry name" value="GGDEF"/>
    <property type="match status" value="1"/>
</dbReference>
<reference evidence="5" key="1">
    <citation type="submission" date="2022-04" db="EMBL/GenBank/DDBJ databases">
        <title>Tomato heritable bacteria conferring resistance against bacterial wilt.</title>
        <authorList>
            <person name="Yin J."/>
        </authorList>
    </citation>
    <scope>NUCLEOTIDE SEQUENCE</scope>
    <source>
        <strain evidence="5">Cra20</strain>
    </source>
</reference>
<dbReference type="PROSITE" id="PS50883">
    <property type="entry name" value="EAL"/>
    <property type="match status" value="1"/>
</dbReference>
<evidence type="ECO:0000313" key="5">
    <source>
        <dbReference type="EMBL" id="MDT8759688.1"/>
    </source>
</evidence>
<dbReference type="PANTHER" id="PTHR44757:SF2">
    <property type="entry name" value="BIOFILM ARCHITECTURE MAINTENANCE PROTEIN MBAA"/>
    <property type="match status" value="1"/>
</dbReference>
<name>A0ABU3N572_9SPHN</name>
<dbReference type="Gene3D" id="3.30.70.270">
    <property type="match status" value="1"/>
</dbReference>
<dbReference type="SUPFAM" id="SSF52172">
    <property type="entry name" value="CheY-like"/>
    <property type="match status" value="1"/>
</dbReference>
<evidence type="ECO:0000259" key="4">
    <source>
        <dbReference type="PROSITE" id="PS50887"/>
    </source>
</evidence>
<evidence type="ECO:0000256" key="1">
    <source>
        <dbReference type="PROSITE-ProRule" id="PRU00169"/>
    </source>
</evidence>
<dbReference type="Gene3D" id="3.20.20.450">
    <property type="entry name" value="EAL domain"/>
    <property type="match status" value="1"/>
</dbReference>
<dbReference type="SMART" id="SM00267">
    <property type="entry name" value="GGDEF"/>
    <property type="match status" value="1"/>
</dbReference>
<feature type="domain" description="Response regulatory" evidence="2">
    <location>
        <begin position="1"/>
        <end position="138"/>
    </location>
</feature>
<organism evidence="5">
    <name type="scientific">Sphingomonas psychrotolerans</name>
    <dbReference type="NCBI Taxonomy" id="1327635"/>
    <lineage>
        <taxon>Bacteria</taxon>
        <taxon>Pseudomonadati</taxon>
        <taxon>Pseudomonadota</taxon>
        <taxon>Alphaproteobacteria</taxon>
        <taxon>Sphingomonadales</taxon>
        <taxon>Sphingomonadaceae</taxon>
        <taxon>Sphingomonas</taxon>
    </lineage>
</organism>
<feature type="domain" description="GGDEF" evidence="4">
    <location>
        <begin position="198"/>
        <end position="330"/>
    </location>
</feature>
<dbReference type="EMBL" id="JALMLT010000003">
    <property type="protein sequence ID" value="MDT8759688.1"/>
    <property type="molecule type" value="Genomic_DNA"/>
</dbReference>
<dbReference type="NCBIfam" id="TIGR00254">
    <property type="entry name" value="GGDEF"/>
    <property type="match status" value="1"/>
</dbReference>
<dbReference type="SUPFAM" id="SSF55073">
    <property type="entry name" value="Nucleotide cyclase"/>
    <property type="match status" value="1"/>
</dbReference>
<dbReference type="InterPro" id="IPR011006">
    <property type="entry name" value="CheY-like_superfamily"/>
</dbReference>